<proteinExistence type="predicted"/>
<dbReference type="OrthoDB" id="10253390at2759"/>
<dbReference type="SUPFAM" id="SSF53335">
    <property type="entry name" value="S-adenosyl-L-methionine-dependent methyltransferases"/>
    <property type="match status" value="1"/>
</dbReference>
<dbReference type="Gene3D" id="3.30.200.20">
    <property type="entry name" value="Phosphorylase Kinase, domain 1"/>
    <property type="match status" value="1"/>
</dbReference>
<evidence type="ECO:0000313" key="2">
    <source>
        <dbReference type="Proteomes" id="UP000789396"/>
    </source>
</evidence>
<organism evidence="1 2">
    <name type="scientific">Racocetra fulgida</name>
    <dbReference type="NCBI Taxonomy" id="60492"/>
    <lineage>
        <taxon>Eukaryota</taxon>
        <taxon>Fungi</taxon>
        <taxon>Fungi incertae sedis</taxon>
        <taxon>Mucoromycota</taxon>
        <taxon>Glomeromycotina</taxon>
        <taxon>Glomeromycetes</taxon>
        <taxon>Diversisporales</taxon>
        <taxon>Gigasporaceae</taxon>
        <taxon>Racocetra</taxon>
    </lineage>
</organism>
<reference evidence="1" key="1">
    <citation type="submission" date="2021-06" db="EMBL/GenBank/DDBJ databases">
        <authorList>
            <person name="Kallberg Y."/>
            <person name="Tangrot J."/>
            <person name="Rosling A."/>
        </authorList>
    </citation>
    <scope>NUCLEOTIDE SEQUENCE</scope>
    <source>
        <strain evidence="1">IN212</strain>
    </source>
</reference>
<evidence type="ECO:0000313" key="1">
    <source>
        <dbReference type="EMBL" id="CAG8776078.1"/>
    </source>
</evidence>
<dbReference type="EMBL" id="CAJVPZ010049553">
    <property type="protein sequence ID" value="CAG8776078.1"/>
    <property type="molecule type" value="Genomic_DNA"/>
</dbReference>
<accession>A0A9N9NZR6</accession>
<keyword evidence="2" id="KW-1185">Reference proteome</keyword>
<feature type="non-terminal residue" evidence="1">
    <location>
        <position position="112"/>
    </location>
</feature>
<name>A0A9N9NZR6_9GLOM</name>
<dbReference type="PANTHER" id="PTHR47473:SF1">
    <property type="entry name" value="METHYLTRANSFERASE DOMAIN-CONTAINING PROTEIN"/>
    <property type="match status" value="1"/>
</dbReference>
<sequence length="112" mass="12868">MDDFFPIEQFDKVYLVDLCTPLCKIAESRFNARGWSNVYVICDDALSFKLPKIENDIGKIDLGFNGRNHFLIPYLVQIPYYVWLGTNKSSTSTSHTNLTTLENSFVVLDHLD</sequence>
<comment type="caution">
    <text evidence="1">The sequence shown here is derived from an EMBL/GenBank/DDBJ whole genome shotgun (WGS) entry which is preliminary data.</text>
</comment>
<gene>
    <name evidence="1" type="ORF">RFULGI_LOCUS15439</name>
</gene>
<protein>
    <submittedName>
        <fullName evidence="1">5407_t:CDS:1</fullName>
    </submittedName>
</protein>
<dbReference type="PANTHER" id="PTHR47473">
    <property type="entry name" value="BTA1P"/>
    <property type="match status" value="1"/>
</dbReference>
<dbReference type="InterPro" id="IPR029063">
    <property type="entry name" value="SAM-dependent_MTases_sf"/>
</dbReference>
<dbReference type="Proteomes" id="UP000789396">
    <property type="component" value="Unassembled WGS sequence"/>
</dbReference>
<dbReference type="AlphaFoldDB" id="A0A9N9NZR6"/>